<evidence type="ECO:0000313" key="13">
    <source>
        <dbReference type="EMBL" id="GMI69441.1"/>
    </source>
</evidence>
<feature type="region of interest" description="Disordered" evidence="11">
    <location>
        <begin position="113"/>
        <end position="139"/>
    </location>
</feature>
<evidence type="ECO:0000259" key="12">
    <source>
        <dbReference type="PROSITE" id="PS50102"/>
    </source>
</evidence>
<dbReference type="PANTHER" id="PTHR10501">
    <property type="entry name" value="U1 SMALL NUCLEAR RIBONUCLEOPROTEIN A/U2 SMALL NUCLEAR RIBONUCLEOPROTEIN B"/>
    <property type="match status" value="1"/>
</dbReference>
<evidence type="ECO:0000256" key="10">
    <source>
        <dbReference type="PROSITE-ProRule" id="PRU00176"/>
    </source>
</evidence>
<evidence type="ECO:0000256" key="8">
    <source>
        <dbReference type="ARBA" id="ARBA00023242"/>
    </source>
</evidence>
<evidence type="ECO:0000256" key="4">
    <source>
        <dbReference type="ARBA" id="ARBA00022728"/>
    </source>
</evidence>
<dbReference type="InterPro" id="IPR035979">
    <property type="entry name" value="RBD_domain_sf"/>
</dbReference>
<evidence type="ECO:0000256" key="9">
    <source>
        <dbReference type="ARBA" id="ARBA00023274"/>
    </source>
</evidence>
<dbReference type="GO" id="GO:0003723">
    <property type="term" value="F:RNA binding"/>
    <property type="evidence" value="ECO:0007669"/>
    <property type="project" value="UniProtKB-UniRule"/>
</dbReference>
<comment type="subcellular location">
    <subcellularLocation>
        <location evidence="1">Nucleus</location>
    </subcellularLocation>
</comment>
<dbReference type="Pfam" id="PF00076">
    <property type="entry name" value="RRM_1"/>
    <property type="match status" value="2"/>
</dbReference>
<organism evidence="13 14">
    <name type="scientific">Hibiscus trionum</name>
    <name type="common">Flower of an hour</name>
    <dbReference type="NCBI Taxonomy" id="183268"/>
    <lineage>
        <taxon>Eukaryota</taxon>
        <taxon>Viridiplantae</taxon>
        <taxon>Streptophyta</taxon>
        <taxon>Embryophyta</taxon>
        <taxon>Tracheophyta</taxon>
        <taxon>Spermatophyta</taxon>
        <taxon>Magnoliopsida</taxon>
        <taxon>eudicotyledons</taxon>
        <taxon>Gunneridae</taxon>
        <taxon>Pentapetalae</taxon>
        <taxon>rosids</taxon>
        <taxon>malvids</taxon>
        <taxon>Malvales</taxon>
        <taxon>Malvaceae</taxon>
        <taxon>Malvoideae</taxon>
        <taxon>Hibiscus</taxon>
    </lineage>
</organism>
<dbReference type="InterPro" id="IPR012677">
    <property type="entry name" value="Nucleotide-bd_a/b_plait_sf"/>
</dbReference>
<gene>
    <name evidence="13" type="ORF">HRI_000613400</name>
</gene>
<comment type="caution">
    <text evidence="13">The sequence shown here is derived from an EMBL/GenBank/DDBJ whole genome shotgun (WGS) entry which is preliminary data.</text>
</comment>
<keyword evidence="8" id="KW-0539">Nucleus</keyword>
<evidence type="ECO:0000256" key="5">
    <source>
        <dbReference type="ARBA" id="ARBA00022737"/>
    </source>
</evidence>
<keyword evidence="9" id="KW-0687">Ribonucleoprotein</keyword>
<dbReference type="GO" id="GO:0006397">
    <property type="term" value="P:mRNA processing"/>
    <property type="evidence" value="ECO:0007669"/>
    <property type="project" value="UniProtKB-KW"/>
</dbReference>
<comment type="similarity">
    <text evidence="2">Belongs to the RRM U1 A/B'' family.</text>
</comment>
<dbReference type="CDD" id="cd12247">
    <property type="entry name" value="RRM2_U1A_like"/>
    <property type="match status" value="1"/>
</dbReference>
<dbReference type="Proteomes" id="UP001165190">
    <property type="component" value="Unassembled WGS sequence"/>
</dbReference>
<feature type="compositionally biased region" description="Basic residues" evidence="11">
    <location>
        <begin position="117"/>
        <end position="130"/>
    </location>
</feature>
<feature type="domain" description="RRM" evidence="12">
    <location>
        <begin position="177"/>
        <end position="250"/>
    </location>
</feature>
<dbReference type="Gene3D" id="3.30.70.330">
    <property type="match status" value="2"/>
</dbReference>
<dbReference type="GO" id="GO:0030532">
    <property type="term" value="C:small nuclear ribonucleoprotein complex"/>
    <property type="evidence" value="ECO:0007669"/>
    <property type="project" value="UniProtKB-ARBA"/>
</dbReference>
<accession>A0A9W7LMJ7</accession>
<protein>
    <submittedName>
        <fullName evidence="13">Spliceosomal protein U1A</fullName>
    </submittedName>
</protein>
<dbReference type="CDD" id="cd12246">
    <property type="entry name" value="RRM1_U1A_like"/>
    <property type="match status" value="1"/>
</dbReference>
<dbReference type="AlphaFoldDB" id="A0A9W7LMJ7"/>
<dbReference type="GO" id="GO:0008380">
    <property type="term" value="P:RNA splicing"/>
    <property type="evidence" value="ECO:0007669"/>
    <property type="project" value="UniProtKB-KW"/>
</dbReference>
<keyword evidence="14" id="KW-1185">Reference proteome</keyword>
<evidence type="ECO:0000256" key="2">
    <source>
        <dbReference type="ARBA" id="ARBA00007243"/>
    </source>
</evidence>
<name>A0A9W7LMJ7_HIBTR</name>
<evidence type="ECO:0000256" key="6">
    <source>
        <dbReference type="ARBA" id="ARBA00022884"/>
    </source>
</evidence>
<reference evidence="13" key="1">
    <citation type="submission" date="2023-05" db="EMBL/GenBank/DDBJ databases">
        <title>Genome and transcriptome analyses reveal genes involved in the formation of fine ridges on petal epidermal cells in Hibiscus trionum.</title>
        <authorList>
            <person name="Koshimizu S."/>
            <person name="Masuda S."/>
            <person name="Ishii T."/>
            <person name="Shirasu K."/>
            <person name="Hoshino A."/>
            <person name="Arita M."/>
        </authorList>
    </citation>
    <scope>NUCLEOTIDE SEQUENCE</scope>
    <source>
        <strain evidence="13">Hamamatsu line</strain>
    </source>
</reference>
<dbReference type="InterPro" id="IPR000504">
    <property type="entry name" value="RRM_dom"/>
</dbReference>
<dbReference type="FunFam" id="3.30.70.330:FF:000029">
    <property type="entry name" value="U2 small nuclear ribonucleoprotein B"/>
    <property type="match status" value="1"/>
</dbReference>
<keyword evidence="6 10" id="KW-0694">RNA-binding</keyword>
<evidence type="ECO:0000256" key="7">
    <source>
        <dbReference type="ARBA" id="ARBA00023187"/>
    </source>
</evidence>
<sequence>MADISQGQGQGQGQGEEILPNMTLYINNLNEKIKIDELKKSLHAVFSQFGKILDVLAFKTLKHKGQAWVVFEDASSATNALRRMQGFPFYDKKIRIQYAKTKSDIIAKADGTFVPREKRKRHEEKGKKRKEQLDPNQAGVGLNPAYAGAYGATPPLSQLPYLGARPIVPEAPAPPNNILFIQNLPPDATTMMLQMLFNQYPGLKDVRMVETKPGIAFVEYENEMQSTVAMQALQGFKIQQNQMLITYAKK</sequence>
<dbReference type="SUPFAM" id="SSF54928">
    <property type="entry name" value="RNA-binding domain, RBD"/>
    <property type="match status" value="1"/>
</dbReference>
<evidence type="ECO:0000313" key="14">
    <source>
        <dbReference type="Proteomes" id="UP001165190"/>
    </source>
</evidence>
<proteinExistence type="inferred from homology"/>
<dbReference type="PROSITE" id="PS50102">
    <property type="entry name" value="RRM"/>
    <property type="match status" value="2"/>
</dbReference>
<evidence type="ECO:0000256" key="11">
    <source>
        <dbReference type="SAM" id="MobiDB-lite"/>
    </source>
</evidence>
<evidence type="ECO:0000256" key="1">
    <source>
        <dbReference type="ARBA" id="ARBA00004123"/>
    </source>
</evidence>
<keyword evidence="3" id="KW-0507">mRNA processing</keyword>
<dbReference type="GO" id="GO:0005681">
    <property type="term" value="C:spliceosomal complex"/>
    <property type="evidence" value="ECO:0007669"/>
    <property type="project" value="UniProtKB-KW"/>
</dbReference>
<dbReference type="FunFam" id="3.30.70.330:FF:000039">
    <property type="entry name" value="U1 small nuclear ribonucleoprotein A"/>
    <property type="match status" value="1"/>
</dbReference>
<keyword evidence="7" id="KW-0508">mRNA splicing</keyword>
<evidence type="ECO:0000256" key="3">
    <source>
        <dbReference type="ARBA" id="ARBA00022664"/>
    </source>
</evidence>
<feature type="domain" description="RRM" evidence="12">
    <location>
        <begin position="22"/>
        <end position="101"/>
    </location>
</feature>
<dbReference type="SMART" id="SM00360">
    <property type="entry name" value="RRM"/>
    <property type="match status" value="2"/>
</dbReference>
<dbReference type="EMBL" id="BSYR01000006">
    <property type="protein sequence ID" value="GMI69441.1"/>
    <property type="molecule type" value="Genomic_DNA"/>
</dbReference>
<keyword evidence="5" id="KW-0677">Repeat</keyword>
<keyword evidence="4" id="KW-0747">Spliceosome</keyword>